<evidence type="ECO:0000259" key="14">
    <source>
        <dbReference type="Pfam" id="PF05698"/>
    </source>
</evidence>
<comment type="catalytic activity">
    <reaction evidence="1 11">
        <text>[protein]-peptidylproline (omega=180) = [protein]-peptidylproline (omega=0)</text>
        <dbReference type="Rhea" id="RHEA:16237"/>
        <dbReference type="Rhea" id="RHEA-COMP:10747"/>
        <dbReference type="Rhea" id="RHEA-COMP:10748"/>
        <dbReference type="ChEBI" id="CHEBI:83833"/>
        <dbReference type="ChEBI" id="CHEBI:83834"/>
        <dbReference type="EC" id="5.2.1.8"/>
    </reaction>
</comment>
<comment type="similarity">
    <text evidence="2 11">Belongs to the FKBP-type PPIase family. Tig subfamily.</text>
</comment>
<dbReference type="Pfam" id="PF05698">
    <property type="entry name" value="Trigger_C"/>
    <property type="match status" value="1"/>
</dbReference>
<keyword evidence="5 11" id="KW-0132">Cell division</keyword>
<dbReference type="GO" id="GO:0051301">
    <property type="term" value="P:cell division"/>
    <property type="evidence" value="ECO:0007669"/>
    <property type="project" value="UniProtKB-KW"/>
</dbReference>
<evidence type="ECO:0000256" key="5">
    <source>
        <dbReference type="ARBA" id="ARBA00022618"/>
    </source>
</evidence>
<accession>A0A0S7XK99</accession>
<keyword evidence="11" id="KW-0963">Cytoplasm</keyword>
<dbReference type="InterPro" id="IPR036611">
    <property type="entry name" value="Trigger_fac_ribosome-bd_sf"/>
</dbReference>
<evidence type="ECO:0000256" key="6">
    <source>
        <dbReference type="ARBA" id="ARBA00023110"/>
    </source>
</evidence>
<keyword evidence="8 11" id="KW-0413">Isomerase</keyword>
<evidence type="ECO:0000313" key="16">
    <source>
        <dbReference type="Proteomes" id="UP000051861"/>
    </source>
</evidence>
<dbReference type="GO" id="GO:0044183">
    <property type="term" value="F:protein folding chaperone"/>
    <property type="evidence" value="ECO:0007669"/>
    <property type="project" value="TreeGrafter"/>
</dbReference>
<feature type="coiled-coil region" evidence="12">
    <location>
        <begin position="241"/>
        <end position="268"/>
    </location>
</feature>
<dbReference type="GO" id="GO:0005737">
    <property type="term" value="C:cytoplasm"/>
    <property type="evidence" value="ECO:0007669"/>
    <property type="project" value="UniProtKB-SubCell"/>
</dbReference>
<dbReference type="GO" id="GO:0043335">
    <property type="term" value="P:protein unfolding"/>
    <property type="evidence" value="ECO:0007669"/>
    <property type="project" value="TreeGrafter"/>
</dbReference>
<evidence type="ECO:0000256" key="12">
    <source>
        <dbReference type="SAM" id="Coils"/>
    </source>
</evidence>
<reference evidence="15 16" key="1">
    <citation type="journal article" date="2015" name="Microbiome">
        <title>Genomic resolution of linkages in carbon, nitrogen, and sulfur cycling among widespread estuary sediment bacteria.</title>
        <authorList>
            <person name="Baker B.J."/>
            <person name="Lazar C.S."/>
            <person name="Teske A.P."/>
            <person name="Dick G.J."/>
        </authorList>
    </citation>
    <scope>NUCLEOTIDE SEQUENCE [LARGE SCALE GENOMIC DNA]</scope>
    <source>
        <strain evidence="15">DG_54_3</strain>
    </source>
</reference>
<dbReference type="GO" id="GO:0051083">
    <property type="term" value="P:'de novo' cotranslational protein folding"/>
    <property type="evidence" value="ECO:0007669"/>
    <property type="project" value="TreeGrafter"/>
</dbReference>
<dbReference type="Pfam" id="PF05697">
    <property type="entry name" value="Trigger_N"/>
    <property type="match status" value="1"/>
</dbReference>
<dbReference type="EMBL" id="LIZX01000252">
    <property type="protein sequence ID" value="KPJ62914.1"/>
    <property type="molecule type" value="Genomic_DNA"/>
</dbReference>
<evidence type="ECO:0000259" key="13">
    <source>
        <dbReference type="Pfam" id="PF05697"/>
    </source>
</evidence>
<evidence type="ECO:0000256" key="10">
    <source>
        <dbReference type="ARBA" id="ARBA00029986"/>
    </source>
</evidence>
<dbReference type="PANTHER" id="PTHR30560">
    <property type="entry name" value="TRIGGER FACTOR CHAPERONE AND PEPTIDYL-PROLYL CIS/TRANS ISOMERASE"/>
    <property type="match status" value="1"/>
</dbReference>
<name>A0A0S7XK99_UNCSA</name>
<dbReference type="GO" id="GO:0015031">
    <property type="term" value="P:protein transport"/>
    <property type="evidence" value="ECO:0007669"/>
    <property type="project" value="UniProtKB-UniRule"/>
</dbReference>
<dbReference type="InterPro" id="IPR008880">
    <property type="entry name" value="Trigger_fac_C"/>
</dbReference>
<protein>
    <recommendedName>
        <fullName evidence="4 11">Trigger factor</fullName>
        <shortName evidence="11">TF</shortName>
        <ecNumber evidence="3 11">5.2.1.8</ecNumber>
    </recommendedName>
    <alternativeName>
        <fullName evidence="10 11">PPIase</fullName>
    </alternativeName>
</protein>
<dbReference type="InterPro" id="IPR046357">
    <property type="entry name" value="PPIase_dom_sf"/>
</dbReference>
<dbReference type="InterPro" id="IPR008881">
    <property type="entry name" value="Trigger_fac_ribosome-bd_bac"/>
</dbReference>
<keyword evidence="12" id="KW-0175">Coiled coil</keyword>
<dbReference type="InterPro" id="IPR005215">
    <property type="entry name" value="Trig_fac"/>
</dbReference>
<feature type="domain" description="Trigger factor C-terminal" evidence="14">
    <location>
        <begin position="245"/>
        <end position="378"/>
    </location>
</feature>
<evidence type="ECO:0000313" key="15">
    <source>
        <dbReference type="EMBL" id="KPJ62914.1"/>
    </source>
</evidence>
<evidence type="ECO:0000256" key="4">
    <source>
        <dbReference type="ARBA" id="ARBA00016902"/>
    </source>
</evidence>
<sequence length="404" mass="46752">MEYEVTKNNETEKEISVTVPSQELTRYVNSEIDKVQKQLTLKGFRKGKVPKSIIKARYYDSIKAQALNSLVSESLANIVTEKQWYLASQAKLLNIDEGEQITFRMQFEVVPHFSVDDYTGIELFKEERLPDDYLLEQTLNDVRERNARVAEVTRAAAVDDFVTLELTVTENGKVKMHNEEVTLRIGDRSLPDEMNRALVGTHTSDKKEITVDKTTYAFTVKKIEEKVLPQINDDFAKSLQFEDTEKLKKTLMEEARKNEEKRIEAELKDSLSKILLERTKFEVPTSFVESEYKKMLQNANLPDSESNKERFWTIAENRVRLNLILDKIAEREEISINKDEIVRLVSAMGMKLNNENKQSIIGYVGSIMRREKTIDFLLKKAIISEKSRIISPKEAMNDSRSVRH</sequence>
<dbReference type="GO" id="GO:0003755">
    <property type="term" value="F:peptidyl-prolyl cis-trans isomerase activity"/>
    <property type="evidence" value="ECO:0007669"/>
    <property type="project" value="UniProtKB-UniRule"/>
</dbReference>
<feature type="domain" description="Trigger factor ribosome-binding bacterial" evidence="13">
    <location>
        <begin position="1"/>
        <end position="140"/>
    </location>
</feature>
<evidence type="ECO:0000256" key="7">
    <source>
        <dbReference type="ARBA" id="ARBA00023186"/>
    </source>
</evidence>
<evidence type="ECO:0000256" key="1">
    <source>
        <dbReference type="ARBA" id="ARBA00000971"/>
    </source>
</evidence>
<dbReference type="HAMAP" id="MF_00303">
    <property type="entry name" value="Trigger_factor_Tig"/>
    <property type="match status" value="1"/>
</dbReference>
<gene>
    <name evidence="11" type="primary">tig</name>
    <name evidence="15" type="ORF">AMJ44_14975</name>
</gene>
<comment type="function">
    <text evidence="11">Involved in protein export. Acts as a chaperone by maintaining the newly synthesized protein in an open conformation. Functions as a peptidyl-prolyl cis-trans isomerase.</text>
</comment>
<keyword evidence="7 11" id="KW-0143">Chaperone</keyword>
<organism evidence="15 16">
    <name type="scientific">candidate division WOR-1 bacterium DG_54_3</name>
    <dbReference type="NCBI Taxonomy" id="1703775"/>
    <lineage>
        <taxon>Bacteria</taxon>
        <taxon>Bacillati</taxon>
        <taxon>Saganbacteria</taxon>
    </lineage>
</organism>
<dbReference type="InterPro" id="IPR037041">
    <property type="entry name" value="Trigger_fac_C_sf"/>
</dbReference>
<keyword evidence="6 11" id="KW-0697">Rotamase</keyword>
<evidence type="ECO:0000256" key="9">
    <source>
        <dbReference type="ARBA" id="ARBA00023306"/>
    </source>
</evidence>
<dbReference type="Gene3D" id="3.10.50.40">
    <property type="match status" value="1"/>
</dbReference>
<dbReference type="NCBIfam" id="TIGR00115">
    <property type="entry name" value="tig"/>
    <property type="match status" value="1"/>
</dbReference>
<dbReference type="AlphaFoldDB" id="A0A0S7XK99"/>
<dbReference type="Proteomes" id="UP000051861">
    <property type="component" value="Unassembled WGS sequence"/>
</dbReference>
<comment type="caution">
    <text evidence="15">The sequence shown here is derived from an EMBL/GenBank/DDBJ whole genome shotgun (WGS) entry which is preliminary data.</text>
</comment>
<proteinExistence type="inferred from homology"/>
<dbReference type="InterPro" id="IPR027304">
    <property type="entry name" value="Trigger_fact/SurA_dom_sf"/>
</dbReference>
<dbReference type="PANTHER" id="PTHR30560:SF3">
    <property type="entry name" value="TRIGGER FACTOR-LIKE PROTEIN TIG, CHLOROPLASTIC"/>
    <property type="match status" value="1"/>
</dbReference>
<evidence type="ECO:0000256" key="11">
    <source>
        <dbReference type="HAMAP-Rule" id="MF_00303"/>
    </source>
</evidence>
<dbReference type="GO" id="GO:0043022">
    <property type="term" value="F:ribosome binding"/>
    <property type="evidence" value="ECO:0007669"/>
    <property type="project" value="TreeGrafter"/>
</dbReference>
<evidence type="ECO:0000256" key="8">
    <source>
        <dbReference type="ARBA" id="ARBA00023235"/>
    </source>
</evidence>
<comment type="subcellular location">
    <subcellularLocation>
        <location evidence="11">Cytoplasm</location>
    </subcellularLocation>
    <text evidence="11">About half TF is bound to the ribosome near the polypeptide exit tunnel while the other half is free in the cytoplasm.</text>
</comment>
<evidence type="ECO:0000256" key="2">
    <source>
        <dbReference type="ARBA" id="ARBA00005464"/>
    </source>
</evidence>
<dbReference type="SUPFAM" id="SSF54534">
    <property type="entry name" value="FKBP-like"/>
    <property type="match status" value="1"/>
</dbReference>
<evidence type="ECO:0000256" key="3">
    <source>
        <dbReference type="ARBA" id="ARBA00013194"/>
    </source>
</evidence>
<comment type="domain">
    <text evidence="11">Consists of 3 domains; the N-terminus binds the ribosome, the middle domain has PPIase activity, while the C-terminus has intrinsic chaperone activity on its own.</text>
</comment>
<dbReference type="Gene3D" id="3.30.70.1050">
    <property type="entry name" value="Trigger factor ribosome-binding domain"/>
    <property type="match status" value="1"/>
</dbReference>
<dbReference type="SUPFAM" id="SSF109998">
    <property type="entry name" value="Triger factor/SurA peptide-binding domain-like"/>
    <property type="match status" value="1"/>
</dbReference>
<dbReference type="PIRSF" id="PIRSF003095">
    <property type="entry name" value="Trigger_factor"/>
    <property type="match status" value="1"/>
</dbReference>
<dbReference type="EC" id="5.2.1.8" evidence="3 11"/>
<dbReference type="Gene3D" id="1.10.3120.10">
    <property type="entry name" value="Trigger factor, C-terminal domain"/>
    <property type="match status" value="1"/>
</dbReference>
<keyword evidence="9 11" id="KW-0131">Cell cycle</keyword>
<dbReference type="SUPFAM" id="SSF102735">
    <property type="entry name" value="Trigger factor ribosome-binding domain"/>
    <property type="match status" value="1"/>
</dbReference>